<dbReference type="OrthoDB" id="354304at2759"/>
<feature type="binding site" evidence="3">
    <location>
        <begin position="8"/>
        <end position="15"/>
    </location>
    <ligand>
        <name>substrate</name>
    </ligand>
</feature>
<dbReference type="Proteomes" id="UP000265703">
    <property type="component" value="Unassembled WGS sequence"/>
</dbReference>
<dbReference type="Pfam" id="PF00300">
    <property type="entry name" value="His_Phos_1"/>
    <property type="match status" value="1"/>
</dbReference>
<evidence type="ECO:0000256" key="3">
    <source>
        <dbReference type="PIRSR" id="PIRSR613078-2"/>
    </source>
</evidence>
<sequence length="284" mass="32915">MLTITIVRHGESVANVQHRWQGHTDSPLTNFGAQQAEQAGEVLKHEKFTCIITSDLTRTISTAKLILSRNINFNTNPIELHTSEVRLREQHFGYFEGKSYTEPVKHALTPPDPRLIKFVGEGAESLEDVFNRAMSFLSDLLSYHQQQQKTNFQQEVSSFQQEHPHILIVSHSIFINEFLNALLIHKTNLRHQQQWQFITLHNTSMFTIKIHSFNDHDREPLHMELIRNNYIEHLHGLVRQQGGIGSAAYDVKQRKISSFFQKKQQSFVRDIAQKGGTEDYMDED</sequence>
<dbReference type="GO" id="GO:0004331">
    <property type="term" value="F:fructose-2,6-bisphosphate 2-phosphatase activity"/>
    <property type="evidence" value="ECO:0007669"/>
    <property type="project" value="TreeGrafter"/>
</dbReference>
<dbReference type="PANTHER" id="PTHR46517:SF1">
    <property type="entry name" value="FRUCTOSE-2,6-BISPHOSPHATASE TIGAR"/>
    <property type="match status" value="1"/>
</dbReference>
<dbReference type="PROSITE" id="PS00175">
    <property type="entry name" value="PG_MUTASE"/>
    <property type="match status" value="1"/>
</dbReference>
<dbReference type="GO" id="GO:0043456">
    <property type="term" value="P:regulation of pentose-phosphate shunt"/>
    <property type="evidence" value="ECO:0007669"/>
    <property type="project" value="TreeGrafter"/>
</dbReference>
<dbReference type="SMART" id="SM00855">
    <property type="entry name" value="PGAM"/>
    <property type="match status" value="1"/>
</dbReference>
<reference evidence="4 5" key="1">
    <citation type="submission" date="2018-06" db="EMBL/GenBank/DDBJ databases">
        <title>Comparative genomics reveals the genomic features of Rhizophagus irregularis, R. cerebriforme, R. diaphanum and Gigaspora rosea, and their symbiotic lifestyle signature.</title>
        <authorList>
            <person name="Morin E."/>
            <person name="San Clemente H."/>
            <person name="Chen E.C.H."/>
            <person name="De La Providencia I."/>
            <person name="Hainaut M."/>
            <person name="Kuo A."/>
            <person name="Kohler A."/>
            <person name="Murat C."/>
            <person name="Tang N."/>
            <person name="Roy S."/>
            <person name="Loubradou J."/>
            <person name="Henrissat B."/>
            <person name="Grigoriev I.V."/>
            <person name="Corradi N."/>
            <person name="Roux C."/>
            <person name="Martin F.M."/>
        </authorList>
    </citation>
    <scope>NUCLEOTIDE SEQUENCE [LARGE SCALE GENOMIC DNA]</scope>
    <source>
        <strain evidence="4 5">DAOM 227022</strain>
    </source>
</reference>
<keyword evidence="5" id="KW-1185">Reference proteome</keyword>
<dbReference type="InterPro" id="IPR029033">
    <property type="entry name" value="His_PPase_superfam"/>
</dbReference>
<comment type="caution">
    <text evidence="4">The sequence shown here is derived from an EMBL/GenBank/DDBJ whole genome shotgun (WGS) entry which is preliminary data.</text>
</comment>
<name>A0A397TAT7_9GLOM</name>
<keyword evidence="1" id="KW-0378">Hydrolase</keyword>
<dbReference type="InterPro" id="IPR051695">
    <property type="entry name" value="Phosphoglycerate_Mutase"/>
</dbReference>
<dbReference type="GO" id="GO:0045820">
    <property type="term" value="P:negative regulation of glycolytic process"/>
    <property type="evidence" value="ECO:0007669"/>
    <property type="project" value="TreeGrafter"/>
</dbReference>
<dbReference type="PANTHER" id="PTHR46517">
    <property type="entry name" value="FRUCTOSE-2,6-BISPHOSPHATASE TIGAR"/>
    <property type="match status" value="1"/>
</dbReference>
<dbReference type="Gene3D" id="3.40.50.1240">
    <property type="entry name" value="Phosphoglycerate mutase-like"/>
    <property type="match status" value="1"/>
</dbReference>
<dbReference type="AlphaFoldDB" id="A0A397TAT7"/>
<dbReference type="STRING" id="658196.A0A397TAT7"/>
<feature type="binding site" evidence="3">
    <location>
        <position position="58"/>
    </location>
    <ligand>
        <name>substrate</name>
    </ligand>
</feature>
<proteinExistence type="predicted"/>
<feature type="active site" description="Proton donor/acceptor" evidence="2">
    <location>
        <position position="89"/>
    </location>
</feature>
<organism evidence="4 5">
    <name type="scientific">Glomus cerebriforme</name>
    <dbReference type="NCBI Taxonomy" id="658196"/>
    <lineage>
        <taxon>Eukaryota</taxon>
        <taxon>Fungi</taxon>
        <taxon>Fungi incertae sedis</taxon>
        <taxon>Mucoromycota</taxon>
        <taxon>Glomeromycotina</taxon>
        <taxon>Glomeromycetes</taxon>
        <taxon>Glomerales</taxon>
        <taxon>Glomeraceae</taxon>
        <taxon>Glomus</taxon>
    </lineage>
</organism>
<evidence type="ECO:0000313" key="5">
    <source>
        <dbReference type="Proteomes" id="UP000265703"/>
    </source>
</evidence>
<accession>A0A397TAT7</accession>
<dbReference type="InterPro" id="IPR013078">
    <property type="entry name" value="His_Pase_superF_clade-1"/>
</dbReference>
<evidence type="ECO:0000313" key="4">
    <source>
        <dbReference type="EMBL" id="RIA94992.1"/>
    </source>
</evidence>
<gene>
    <name evidence="4" type="ORF">C1645_758555</name>
</gene>
<dbReference type="CDD" id="cd07067">
    <property type="entry name" value="HP_PGM_like"/>
    <property type="match status" value="1"/>
</dbReference>
<dbReference type="InterPro" id="IPR001345">
    <property type="entry name" value="PG/BPGM_mutase_AS"/>
</dbReference>
<protein>
    <submittedName>
        <fullName evidence="4">Histidine phosphatase superfamily</fullName>
    </submittedName>
</protein>
<dbReference type="EMBL" id="QKYT01000069">
    <property type="protein sequence ID" value="RIA94992.1"/>
    <property type="molecule type" value="Genomic_DNA"/>
</dbReference>
<evidence type="ECO:0000256" key="1">
    <source>
        <dbReference type="ARBA" id="ARBA00022801"/>
    </source>
</evidence>
<evidence type="ECO:0000256" key="2">
    <source>
        <dbReference type="PIRSR" id="PIRSR613078-1"/>
    </source>
</evidence>
<feature type="active site" description="Tele-phosphohistidine intermediate" evidence="2">
    <location>
        <position position="9"/>
    </location>
</feature>
<dbReference type="SUPFAM" id="SSF53254">
    <property type="entry name" value="Phosphoglycerate mutase-like"/>
    <property type="match status" value="1"/>
</dbReference>
<dbReference type="GO" id="GO:0005829">
    <property type="term" value="C:cytosol"/>
    <property type="evidence" value="ECO:0007669"/>
    <property type="project" value="TreeGrafter"/>
</dbReference>